<evidence type="ECO:0000313" key="3">
    <source>
        <dbReference type="Proteomes" id="UP000649617"/>
    </source>
</evidence>
<name>A0A812W0Y1_SYMPI</name>
<feature type="region of interest" description="Disordered" evidence="1">
    <location>
        <begin position="66"/>
        <end position="90"/>
    </location>
</feature>
<comment type="caution">
    <text evidence="2">The sequence shown here is derived from an EMBL/GenBank/DDBJ whole genome shotgun (WGS) entry which is preliminary data.</text>
</comment>
<evidence type="ECO:0000313" key="2">
    <source>
        <dbReference type="EMBL" id="CAE7653638.1"/>
    </source>
</evidence>
<protein>
    <submittedName>
        <fullName evidence="2">FucT6 protein</fullName>
    </submittedName>
</protein>
<dbReference type="PANTHER" id="PTHR13132">
    <property type="entry name" value="ALPHA- 1,6 -FUCOSYLTRANSFERASE"/>
    <property type="match status" value="1"/>
</dbReference>
<evidence type="ECO:0000256" key="1">
    <source>
        <dbReference type="SAM" id="MobiDB-lite"/>
    </source>
</evidence>
<gene>
    <name evidence="2" type="primary">FucT6</name>
    <name evidence="2" type="ORF">SPIL2461_LOCUS17507</name>
</gene>
<organism evidence="2 3">
    <name type="scientific">Symbiodinium pilosum</name>
    <name type="common">Dinoflagellate</name>
    <dbReference type="NCBI Taxonomy" id="2952"/>
    <lineage>
        <taxon>Eukaryota</taxon>
        <taxon>Sar</taxon>
        <taxon>Alveolata</taxon>
        <taxon>Dinophyceae</taxon>
        <taxon>Suessiales</taxon>
        <taxon>Symbiodiniaceae</taxon>
        <taxon>Symbiodinium</taxon>
    </lineage>
</organism>
<dbReference type="Proteomes" id="UP000649617">
    <property type="component" value="Unassembled WGS sequence"/>
</dbReference>
<sequence>VQINLFAGAYLRNVSSLPLQLQFGNKDEVSTCAEICLPAAKDSNSEFIPSAWLPASAAAALLEEPPVVPQPGAAGSDAQEGLTRSTSAEVQPKRKLNLRLRAMSETTPPGPWGGMLQLDSLGLQVRATVKSQIWYGFDLAFNAEVVRGVMEPNMEDEIAIQIAGCSGDVKSLALTMLVGFLVVAISLSFAKWQPDNTSTQESYLLDENLRRSGWDAGLWNKSSVWNSICPEEDLGGIGSQLHVLGQALALAMHLGRVLAISSKGMALMDPTFCPGLQGYECWLEKLTACLPTGDILTITDRFPGTPEFGLKSVPEVFREMLQQCSPIKRRFWFYWWRAQSMTYLVRFNAQTREALDKFRSESLYACETKVASADTLAKGTISVHVRHGNKGREGLLYDFSSYLQQMELLAEDSTALRVLYAEVAESNATFSFPTGTYASRKVFLSTESQAVVDEALRLCDAKPRWEVTYTRIRRTNDDAWMHTQGHEEARYEVLAAFMNLELALEADAWVCTLSSNWCRLIDELRMTIGRKVFTPGHIDAADLWAAAGRGSRRLDVPLEPPCAERTRVLLNVVWISWDEFSKGRSLEA</sequence>
<proteinExistence type="predicted"/>
<dbReference type="EMBL" id="CAJNIZ010043205">
    <property type="protein sequence ID" value="CAE7653638.1"/>
    <property type="molecule type" value="Genomic_DNA"/>
</dbReference>
<dbReference type="GO" id="GO:0046921">
    <property type="term" value="F:alpha-(1-&gt;6)-fucosyltransferase activity"/>
    <property type="evidence" value="ECO:0007669"/>
    <property type="project" value="TreeGrafter"/>
</dbReference>
<dbReference type="Gene3D" id="3.40.50.11350">
    <property type="match status" value="1"/>
</dbReference>
<dbReference type="PANTHER" id="PTHR13132:SF29">
    <property type="entry name" value="ALPHA-(1,6)-FUCOSYLTRANSFERASE"/>
    <property type="match status" value="1"/>
</dbReference>
<dbReference type="AlphaFoldDB" id="A0A812W0Y1"/>
<accession>A0A812W0Y1</accession>
<dbReference type="GO" id="GO:0006487">
    <property type="term" value="P:protein N-linked glycosylation"/>
    <property type="evidence" value="ECO:0007669"/>
    <property type="project" value="TreeGrafter"/>
</dbReference>
<keyword evidence="3" id="KW-1185">Reference proteome</keyword>
<reference evidence="2" key="1">
    <citation type="submission" date="2021-02" db="EMBL/GenBank/DDBJ databases">
        <authorList>
            <person name="Dougan E. K."/>
            <person name="Rhodes N."/>
            <person name="Thang M."/>
            <person name="Chan C."/>
        </authorList>
    </citation>
    <scope>NUCLEOTIDE SEQUENCE</scope>
</reference>
<feature type="non-terminal residue" evidence="2">
    <location>
        <position position="588"/>
    </location>
</feature>
<dbReference type="OrthoDB" id="2014825at2759"/>